<evidence type="ECO:0000259" key="13">
    <source>
        <dbReference type="Pfam" id="PF02355"/>
    </source>
</evidence>
<evidence type="ECO:0000256" key="2">
    <source>
        <dbReference type="ARBA" id="ARBA00022448"/>
    </source>
</evidence>
<evidence type="ECO:0000256" key="11">
    <source>
        <dbReference type="ARBA" id="ARBA00061053"/>
    </source>
</evidence>
<comment type="function">
    <text evidence="9 12">Part of the Sec protein translocase complex. Interacts with the SecYEG preprotein conducting channel. SecDF uses the proton motive force (PMF) to complete protein translocation after the ATP-dependent function of SecA.</text>
</comment>
<gene>
    <name evidence="12 14" type="primary">secF</name>
    <name evidence="14" type="ORF">FLL45_02460</name>
</gene>
<evidence type="ECO:0000256" key="6">
    <source>
        <dbReference type="ARBA" id="ARBA00022989"/>
    </source>
</evidence>
<dbReference type="InterPro" id="IPR022645">
    <property type="entry name" value="SecD/SecF_bac"/>
</dbReference>
<dbReference type="AlphaFoldDB" id="A0A545TI15"/>
<keyword evidence="6 12" id="KW-1133">Transmembrane helix</keyword>
<dbReference type="PANTHER" id="PTHR30081">
    <property type="entry name" value="PROTEIN-EXPORT MEMBRANE PROTEIN SEC"/>
    <property type="match status" value="1"/>
</dbReference>
<dbReference type="Gene3D" id="1.20.1640.10">
    <property type="entry name" value="Multidrug efflux transporter AcrB transmembrane domain"/>
    <property type="match status" value="1"/>
</dbReference>
<dbReference type="InterPro" id="IPR055344">
    <property type="entry name" value="SecD_SecF_C_bact"/>
</dbReference>
<comment type="similarity">
    <text evidence="10">In the C-terminal section; belongs to the SecD/SecF family. SecF subfamily.</text>
</comment>
<evidence type="ECO:0000256" key="3">
    <source>
        <dbReference type="ARBA" id="ARBA00022475"/>
    </source>
</evidence>
<comment type="caution">
    <text evidence="14">The sequence shown here is derived from an EMBL/GenBank/DDBJ whole genome shotgun (WGS) entry which is preliminary data.</text>
</comment>
<evidence type="ECO:0000256" key="9">
    <source>
        <dbReference type="ARBA" id="ARBA00059018"/>
    </source>
</evidence>
<reference evidence="14 15" key="1">
    <citation type="submission" date="2019-06" db="EMBL/GenBank/DDBJ databases">
        <title>Draft genome of Aliikangiella marina GYP-15.</title>
        <authorList>
            <person name="Wang G."/>
        </authorList>
    </citation>
    <scope>NUCLEOTIDE SEQUENCE [LARGE SCALE GENOMIC DNA]</scope>
    <source>
        <strain evidence="14 15">GYP-15</strain>
    </source>
</reference>
<keyword evidence="15" id="KW-1185">Reference proteome</keyword>
<keyword evidence="4 12" id="KW-0812">Transmembrane</keyword>
<dbReference type="EMBL" id="VIKR01000001">
    <property type="protein sequence ID" value="TQV76838.1"/>
    <property type="molecule type" value="Genomic_DNA"/>
</dbReference>
<feature type="transmembrane region" description="Helical" evidence="12">
    <location>
        <begin position="241"/>
        <end position="262"/>
    </location>
</feature>
<dbReference type="NCBIfam" id="TIGR00916">
    <property type="entry name" value="2A0604s01"/>
    <property type="match status" value="1"/>
</dbReference>
<dbReference type="InterPro" id="IPR048634">
    <property type="entry name" value="SecD_SecF_C"/>
</dbReference>
<dbReference type="FunFam" id="1.20.1640.10:FF:000024">
    <property type="entry name" value="Multifunctional fusion protein"/>
    <property type="match status" value="1"/>
</dbReference>
<comment type="subunit">
    <text evidence="12">Forms a complex with SecD. Part of the essential Sec protein translocation apparatus which comprises SecA, SecYEG and auxiliary proteins SecDF-YajC and YidC.</text>
</comment>
<feature type="transmembrane region" description="Helical" evidence="12">
    <location>
        <begin position="162"/>
        <end position="183"/>
    </location>
</feature>
<evidence type="ECO:0000256" key="12">
    <source>
        <dbReference type="HAMAP-Rule" id="MF_01464"/>
    </source>
</evidence>
<dbReference type="NCBIfam" id="TIGR00966">
    <property type="entry name" value="transloc_SecF"/>
    <property type="match status" value="1"/>
</dbReference>
<keyword evidence="7 12" id="KW-0811">Translocation</keyword>
<feature type="transmembrane region" description="Helical" evidence="12">
    <location>
        <begin position="138"/>
        <end position="155"/>
    </location>
</feature>
<feature type="transmembrane region" description="Helical" evidence="12">
    <location>
        <begin position="12"/>
        <end position="35"/>
    </location>
</feature>
<dbReference type="InterPro" id="IPR022646">
    <property type="entry name" value="SecD/SecF_CS"/>
</dbReference>
<keyword evidence="2 12" id="KW-0813">Transport</keyword>
<dbReference type="GO" id="GO:0006605">
    <property type="term" value="P:protein targeting"/>
    <property type="evidence" value="ECO:0007669"/>
    <property type="project" value="UniProtKB-UniRule"/>
</dbReference>
<comment type="similarity">
    <text evidence="11">In the N-terminal section; belongs to the SecD/SecF family. SecD subfamily.</text>
</comment>
<dbReference type="Pfam" id="PF07549">
    <property type="entry name" value="Sec_GG"/>
    <property type="match status" value="1"/>
</dbReference>
<evidence type="ECO:0000256" key="1">
    <source>
        <dbReference type="ARBA" id="ARBA00004651"/>
    </source>
</evidence>
<keyword evidence="3 12" id="KW-1003">Cell membrane</keyword>
<dbReference type="GO" id="GO:0065002">
    <property type="term" value="P:intracellular protein transmembrane transport"/>
    <property type="evidence" value="ECO:0007669"/>
    <property type="project" value="UniProtKB-UniRule"/>
</dbReference>
<dbReference type="OrthoDB" id="9774769at2"/>
<evidence type="ECO:0000256" key="4">
    <source>
        <dbReference type="ARBA" id="ARBA00022692"/>
    </source>
</evidence>
<sequence length="314" mass="33692">MRIIKSDLNIDFLKIKMLATVTSVVLMLASIGLLATKGLNFGLDFTGGTLVEVGYEQDADLDAVKSQLANAGFDKVVVQNFGTSKDVIIRVAPIEGEDKDKIGTKVFEALKQASGENIDLRRNEYVGASMGEELTEQGGLAILVALICILIYVSVRFEWKFALGSVAALAHDVTITLGLFSLIQMEFDLTVLAAVLAVIGYSLNDTIVVFDRIRENFLKLRKAEPTGVVNTSLNQTLARTIMTSITTLLVLLALFFLGGATIHGFATALIAGVLIGTYSSIYVASNVALALGITKEDLMPPEVEKEGADQDALI</sequence>
<dbReference type="GO" id="GO:0015450">
    <property type="term" value="F:protein-transporting ATPase activity"/>
    <property type="evidence" value="ECO:0007669"/>
    <property type="project" value="InterPro"/>
</dbReference>
<dbReference type="InterPro" id="IPR022813">
    <property type="entry name" value="SecD/SecF_arch_bac"/>
</dbReference>
<dbReference type="RefSeq" id="WP_142888198.1">
    <property type="nucleotide sequence ID" value="NZ_VIKR01000001.1"/>
</dbReference>
<dbReference type="HAMAP" id="MF_01464_B">
    <property type="entry name" value="SecF_B"/>
    <property type="match status" value="1"/>
</dbReference>
<keyword evidence="8 12" id="KW-0472">Membrane</keyword>
<comment type="subcellular location">
    <subcellularLocation>
        <location evidence="1 12">Cell membrane</location>
        <topology evidence="1 12">Multi-pass membrane protein</topology>
    </subcellularLocation>
</comment>
<protein>
    <recommendedName>
        <fullName evidence="12">Protein-export membrane protein SecF</fullName>
    </recommendedName>
</protein>
<evidence type="ECO:0000256" key="10">
    <source>
        <dbReference type="ARBA" id="ARBA00060856"/>
    </source>
</evidence>
<accession>A0A545TI15</accession>
<evidence type="ECO:0000256" key="7">
    <source>
        <dbReference type="ARBA" id="ARBA00023010"/>
    </source>
</evidence>
<dbReference type="PANTHER" id="PTHR30081:SF8">
    <property type="entry name" value="PROTEIN TRANSLOCASE SUBUNIT SECF"/>
    <property type="match status" value="1"/>
</dbReference>
<dbReference type="PRINTS" id="PR01755">
    <property type="entry name" value="SECFTRNLCASE"/>
</dbReference>
<dbReference type="GO" id="GO:0005886">
    <property type="term" value="C:plasma membrane"/>
    <property type="evidence" value="ECO:0007669"/>
    <property type="project" value="UniProtKB-SubCell"/>
</dbReference>
<dbReference type="SUPFAM" id="SSF82866">
    <property type="entry name" value="Multidrug efflux transporter AcrB transmembrane domain"/>
    <property type="match status" value="1"/>
</dbReference>
<dbReference type="InterPro" id="IPR005665">
    <property type="entry name" value="SecF_bac"/>
</dbReference>
<dbReference type="GO" id="GO:0043952">
    <property type="term" value="P:protein transport by the Sec complex"/>
    <property type="evidence" value="ECO:0007669"/>
    <property type="project" value="UniProtKB-UniRule"/>
</dbReference>
<proteinExistence type="inferred from homology"/>
<name>A0A545TI15_9GAMM</name>
<feature type="transmembrane region" description="Helical" evidence="12">
    <location>
        <begin position="268"/>
        <end position="291"/>
    </location>
</feature>
<evidence type="ECO:0000256" key="5">
    <source>
        <dbReference type="ARBA" id="ARBA00022927"/>
    </source>
</evidence>
<feature type="transmembrane region" description="Helical" evidence="12">
    <location>
        <begin position="189"/>
        <end position="210"/>
    </location>
</feature>
<evidence type="ECO:0000313" key="14">
    <source>
        <dbReference type="EMBL" id="TQV76838.1"/>
    </source>
</evidence>
<evidence type="ECO:0000256" key="8">
    <source>
        <dbReference type="ARBA" id="ARBA00023136"/>
    </source>
</evidence>
<evidence type="ECO:0000313" key="15">
    <source>
        <dbReference type="Proteomes" id="UP000317839"/>
    </source>
</evidence>
<feature type="domain" description="Protein export membrane protein SecD/SecF C-terminal" evidence="13">
    <location>
        <begin position="109"/>
        <end position="291"/>
    </location>
</feature>
<organism evidence="14 15">
    <name type="scientific">Aliikangiella marina</name>
    <dbReference type="NCBI Taxonomy" id="1712262"/>
    <lineage>
        <taxon>Bacteria</taxon>
        <taxon>Pseudomonadati</taxon>
        <taxon>Pseudomonadota</taxon>
        <taxon>Gammaproteobacteria</taxon>
        <taxon>Oceanospirillales</taxon>
        <taxon>Pleioneaceae</taxon>
        <taxon>Aliikangiella</taxon>
    </lineage>
</organism>
<dbReference type="Pfam" id="PF02355">
    <property type="entry name" value="SecD_SecF_C"/>
    <property type="match status" value="1"/>
</dbReference>
<comment type="similarity">
    <text evidence="12">Belongs to the SecD/SecF family. SecF subfamily.</text>
</comment>
<dbReference type="Proteomes" id="UP000317839">
    <property type="component" value="Unassembled WGS sequence"/>
</dbReference>
<keyword evidence="5 12" id="KW-0653">Protein transport</keyword>